<dbReference type="STRING" id="2325.TKV_c10430"/>
<dbReference type="Pfam" id="PF16491">
    <property type="entry name" value="Peptidase_M48_N"/>
    <property type="match status" value="1"/>
</dbReference>
<keyword evidence="1 8" id="KW-0645">Protease</keyword>
<evidence type="ECO:0000256" key="9">
    <source>
        <dbReference type="SAM" id="Phobius"/>
    </source>
</evidence>
<evidence type="ECO:0000256" key="5">
    <source>
        <dbReference type="ARBA" id="ARBA00023049"/>
    </source>
</evidence>
<dbReference type="HOGENOM" id="CLU_025947_1_1_9"/>
<dbReference type="InterPro" id="IPR027057">
    <property type="entry name" value="CAXX_Prtase_1"/>
</dbReference>
<feature type="domain" description="Peptidase M48" evidence="10">
    <location>
        <begin position="206"/>
        <end position="406"/>
    </location>
</feature>
<dbReference type="GO" id="GO:0046872">
    <property type="term" value="F:metal ion binding"/>
    <property type="evidence" value="ECO:0007669"/>
    <property type="project" value="UniProtKB-KW"/>
</dbReference>
<feature type="transmembrane region" description="Helical" evidence="9">
    <location>
        <begin position="143"/>
        <end position="165"/>
    </location>
</feature>
<comment type="similarity">
    <text evidence="8">Belongs to the peptidase M48 family.</text>
</comment>
<evidence type="ECO:0000256" key="4">
    <source>
        <dbReference type="ARBA" id="ARBA00022833"/>
    </source>
</evidence>
<feature type="binding site" evidence="7">
    <location>
        <position position="278"/>
    </location>
    <ligand>
        <name>Zn(2+)</name>
        <dbReference type="ChEBI" id="CHEBI:29105"/>
        <note>catalytic</note>
    </ligand>
</feature>
<comment type="cofactor">
    <cofactor evidence="7 8">
        <name>Zn(2+)</name>
        <dbReference type="ChEBI" id="CHEBI:29105"/>
    </cofactor>
    <text evidence="7 8">Binds 1 zinc ion per subunit.</text>
</comment>
<evidence type="ECO:0000259" key="11">
    <source>
        <dbReference type="Pfam" id="PF16491"/>
    </source>
</evidence>
<feature type="active site" description="Proton donor" evidence="6">
    <location>
        <position position="353"/>
    </location>
</feature>
<feature type="transmembrane region" description="Helical" evidence="9">
    <location>
        <begin position="9"/>
        <end position="27"/>
    </location>
</feature>
<evidence type="ECO:0000259" key="10">
    <source>
        <dbReference type="Pfam" id="PF01435"/>
    </source>
</evidence>
<evidence type="ECO:0000313" key="13">
    <source>
        <dbReference type="Proteomes" id="UP000029669"/>
    </source>
</evidence>
<feature type="active site" evidence="6">
    <location>
        <position position="275"/>
    </location>
</feature>
<feature type="domain" description="CAAX prenyl protease 1 N-terminal" evidence="11">
    <location>
        <begin position="38"/>
        <end position="200"/>
    </location>
</feature>
<keyword evidence="9" id="KW-0472">Membrane</keyword>
<dbReference type="PANTHER" id="PTHR10120">
    <property type="entry name" value="CAAX PRENYL PROTEASE 1"/>
    <property type="match status" value="1"/>
</dbReference>
<dbReference type="AlphaFoldDB" id="A0A097AQX7"/>
<evidence type="ECO:0000256" key="1">
    <source>
        <dbReference type="ARBA" id="ARBA00022670"/>
    </source>
</evidence>
<feature type="binding site" evidence="7">
    <location>
        <position position="349"/>
    </location>
    <ligand>
        <name>Zn(2+)</name>
        <dbReference type="ChEBI" id="CHEBI:29105"/>
        <note>catalytic</note>
    </ligand>
</feature>
<dbReference type="InterPro" id="IPR001915">
    <property type="entry name" value="Peptidase_M48"/>
</dbReference>
<evidence type="ECO:0000256" key="6">
    <source>
        <dbReference type="PIRSR" id="PIRSR627057-1"/>
    </source>
</evidence>
<keyword evidence="9" id="KW-0812">Transmembrane</keyword>
<evidence type="ECO:0000313" key="12">
    <source>
        <dbReference type="EMBL" id="AIS52219.1"/>
    </source>
</evidence>
<dbReference type="EMBL" id="CP009170">
    <property type="protein sequence ID" value="AIS52219.1"/>
    <property type="molecule type" value="Genomic_DNA"/>
</dbReference>
<proteinExistence type="inferred from homology"/>
<keyword evidence="2 7" id="KW-0479">Metal-binding</keyword>
<reference evidence="13" key="1">
    <citation type="journal article" date="2015" name="Genome Announc.">
        <title>Whole-Genome Sequences of 80 Environmental and Clinical Isolates of Burkholderia pseudomallei.</title>
        <authorList>
            <person name="Johnson S.L."/>
            <person name="Baker A.L."/>
            <person name="Chain P.S."/>
            <person name="Currie B.J."/>
            <person name="Daligault H.E."/>
            <person name="Davenport K.W."/>
            <person name="Davis C.B."/>
            <person name="Inglis T.J."/>
            <person name="Kaestli M."/>
            <person name="Koren S."/>
            <person name="Mayo M."/>
            <person name="Merritt A.J."/>
            <person name="Price E.P."/>
            <person name="Sarovich D.S."/>
            <person name="Warner J."/>
            <person name="Rosovitz M.J."/>
        </authorList>
    </citation>
    <scope>NUCLEOTIDE SEQUENCE [LARGE SCALE GENOMIC DNA]</scope>
    <source>
        <strain evidence="13">DSM 2030</strain>
    </source>
</reference>
<protein>
    <submittedName>
        <fullName evidence="12">Zn-dependent protease with chaperone function</fullName>
    </submittedName>
</protein>
<feature type="transmembrane region" description="Helical" evidence="9">
    <location>
        <begin position="177"/>
        <end position="199"/>
    </location>
</feature>
<dbReference type="Pfam" id="PF01435">
    <property type="entry name" value="Peptidase_M48"/>
    <property type="match status" value="1"/>
</dbReference>
<feature type="binding site" evidence="7">
    <location>
        <position position="274"/>
    </location>
    <ligand>
        <name>Zn(2+)</name>
        <dbReference type="ChEBI" id="CHEBI:29105"/>
        <note>catalytic</note>
    </ligand>
</feature>
<evidence type="ECO:0000256" key="3">
    <source>
        <dbReference type="ARBA" id="ARBA00022801"/>
    </source>
</evidence>
<accession>A0A097AQX7</accession>
<feature type="transmembrane region" description="Helical" evidence="9">
    <location>
        <begin position="98"/>
        <end position="123"/>
    </location>
</feature>
<dbReference type="OrthoDB" id="9781930at2"/>
<dbReference type="CDD" id="cd07343">
    <property type="entry name" value="M48A_Zmpste24p_like"/>
    <property type="match status" value="1"/>
</dbReference>
<dbReference type="KEGG" id="tki:TKV_c10430"/>
<evidence type="ECO:0000256" key="7">
    <source>
        <dbReference type="PIRSR" id="PIRSR627057-2"/>
    </source>
</evidence>
<dbReference type="InterPro" id="IPR032456">
    <property type="entry name" value="Peptidase_M48_N"/>
</dbReference>
<dbReference type="eggNOG" id="COG0501">
    <property type="taxonomic scope" value="Bacteria"/>
</dbReference>
<feature type="transmembrane region" description="Helical" evidence="9">
    <location>
        <begin position="288"/>
        <end position="306"/>
    </location>
</feature>
<gene>
    <name evidence="12" type="ORF">TKV_c10430</name>
</gene>
<keyword evidence="4 7" id="KW-0862">Zinc</keyword>
<sequence length="410" mass="47632">MSFIKFNKLWFVLILIAAIFSALYLYYTLFPGNISHEVYRHFSPLEISKAQKYHRINRLIYITSFLTKASFLIWFVFGNNALKLSHYIENTASGKYYLNVFLYFIALWVIVRLISLPFSLLSHSVQVEWGFSVQTMASWWSDYFKSATLDFVFSAVGVLLFFVAINSWPKTWWIKATIFLTIIMFVQIFVYPTFIAPLFNNFTPIHDPKIINMVKEISKNAGIKIDRIQEMDASKRTTLANAYFYGFGNTSRIVLYDTLLKHYPDDEIKAVIAHEAGHWKENHVLKGMIIGILGLILGLYLLNILIYSSVLITYGKRMTPAVMAMIYLFVLLINFDTNPIQNYISRQMEKQADLLSVKYIHDKNAVIKLQIELAKKSLLDVDPPPFIEWFSYSHPSTMHRIELVQKANVK</sequence>
<evidence type="ECO:0000256" key="2">
    <source>
        <dbReference type="ARBA" id="ARBA00022723"/>
    </source>
</evidence>
<dbReference type="Gene3D" id="3.30.2010.10">
    <property type="entry name" value="Metalloproteases ('zincins'), catalytic domain"/>
    <property type="match status" value="1"/>
</dbReference>
<keyword evidence="9" id="KW-1133">Transmembrane helix</keyword>
<dbReference type="Proteomes" id="UP000029669">
    <property type="component" value="Chromosome"/>
</dbReference>
<keyword evidence="13" id="KW-1185">Reference proteome</keyword>
<keyword evidence="3 8" id="KW-0378">Hydrolase</keyword>
<keyword evidence="5 8" id="KW-0482">Metalloprotease</keyword>
<feature type="transmembrane region" description="Helical" evidence="9">
    <location>
        <begin position="318"/>
        <end position="335"/>
    </location>
</feature>
<evidence type="ECO:0000256" key="8">
    <source>
        <dbReference type="RuleBase" id="RU003983"/>
    </source>
</evidence>
<dbReference type="GO" id="GO:0071586">
    <property type="term" value="P:CAAX-box protein processing"/>
    <property type="evidence" value="ECO:0007669"/>
    <property type="project" value="InterPro"/>
</dbReference>
<name>A0A097AQX7_THEKI</name>
<organism evidence="12 13">
    <name type="scientific">Thermoanaerobacter kivui</name>
    <name type="common">Acetogenium kivui</name>
    <dbReference type="NCBI Taxonomy" id="2325"/>
    <lineage>
        <taxon>Bacteria</taxon>
        <taxon>Bacillati</taxon>
        <taxon>Bacillota</taxon>
        <taxon>Clostridia</taxon>
        <taxon>Thermoanaerobacterales</taxon>
        <taxon>Thermoanaerobacteraceae</taxon>
        <taxon>Thermoanaerobacter</taxon>
    </lineage>
</organism>
<feature type="transmembrane region" description="Helical" evidence="9">
    <location>
        <begin position="59"/>
        <end position="77"/>
    </location>
</feature>
<dbReference type="RefSeq" id="WP_049685009.1">
    <property type="nucleotide sequence ID" value="NZ_CP009170.1"/>
</dbReference>
<dbReference type="GO" id="GO:0004222">
    <property type="term" value="F:metalloendopeptidase activity"/>
    <property type="evidence" value="ECO:0007669"/>
    <property type="project" value="InterPro"/>
</dbReference>